<dbReference type="RefSeq" id="WP_190473650.1">
    <property type="nucleotide sequence ID" value="NZ_JACJSG010000018.1"/>
</dbReference>
<protein>
    <submittedName>
        <fullName evidence="2">Uncharacterized protein</fullName>
    </submittedName>
</protein>
<evidence type="ECO:0000256" key="1">
    <source>
        <dbReference type="SAM" id="MobiDB-lite"/>
    </source>
</evidence>
<proteinExistence type="predicted"/>
<feature type="compositionally biased region" description="Polar residues" evidence="1">
    <location>
        <begin position="23"/>
        <end position="35"/>
    </location>
</feature>
<organism evidence="2 3">
    <name type="scientific">Anabaena azotica FACHB-119</name>
    <dbReference type="NCBI Taxonomy" id="947527"/>
    <lineage>
        <taxon>Bacteria</taxon>
        <taxon>Bacillati</taxon>
        <taxon>Cyanobacteriota</taxon>
        <taxon>Cyanophyceae</taxon>
        <taxon>Nostocales</taxon>
        <taxon>Nostocaceae</taxon>
        <taxon>Anabaena</taxon>
        <taxon>Anabaena azotica</taxon>
    </lineage>
</organism>
<evidence type="ECO:0000313" key="2">
    <source>
        <dbReference type="EMBL" id="MBD2501927.1"/>
    </source>
</evidence>
<reference evidence="2 3" key="1">
    <citation type="journal article" date="2020" name="ISME J.">
        <title>Comparative genomics reveals insights into cyanobacterial evolution and habitat adaptation.</title>
        <authorList>
            <person name="Chen M.Y."/>
            <person name="Teng W.K."/>
            <person name="Zhao L."/>
            <person name="Hu C.X."/>
            <person name="Zhou Y.K."/>
            <person name="Han B.P."/>
            <person name="Song L.R."/>
            <person name="Shu W.S."/>
        </authorList>
    </citation>
    <scope>NUCLEOTIDE SEQUENCE [LARGE SCALE GENOMIC DNA]</scope>
    <source>
        <strain evidence="2 3">FACHB-119</strain>
    </source>
</reference>
<dbReference type="Proteomes" id="UP000661112">
    <property type="component" value="Unassembled WGS sequence"/>
</dbReference>
<gene>
    <name evidence="2" type="ORF">H6G83_15155</name>
</gene>
<name>A0ABR8D4U2_9NOST</name>
<evidence type="ECO:0000313" key="3">
    <source>
        <dbReference type="Proteomes" id="UP000661112"/>
    </source>
</evidence>
<sequence length="60" mass="6630">MAQDPKDLINLAVHESADPSVMESRQQEANLGNNDELNDSVHDDENVDVPIPQGNEPFDD</sequence>
<comment type="caution">
    <text evidence="2">The sequence shown here is derived from an EMBL/GenBank/DDBJ whole genome shotgun (WGS) entry which is preliminary data.</text>
</comment>
<accession>A0ABR8D4U2</accession>
<feature type="region of interest" description="Disordered" evidence="1">
    <location>
        <begin position="1"/>
        <end position="60"/>
    </location>
</feature>
<keyword evidence="3" id="KW-1185">Reference proteome</keyword>
<dbReference type="EMBL" id="JACJSG010000018">
    <property type="protein sequence ID" value="MBD2501927.1"/>
    <property type="molecule type" value="Genomic_DNA"/>
</dbReference>